<dbReference type="EMBL" id="MU827820">
    <property type="protein sequence ID" value="KAJ7322032.1"/>
    <property type="molecule type" value="Genomic_DNA"/>
</dbReference>
<comment type="caution">
    <text evidence="1">The sequence shown here is derived from an EMBL/GenBank/DDBJ whole genome shotgun (WGS) entry which is preliminary data.</text>
</comment>
<dbReference type="AlphaFoldDB" id="A0A9W9Y816"/>
<keyword evidence="2" id="KW-1185">Reference proteome</keyword>
<proteinExistence type="predicted"/>
<organism evidence="1 2">
    <name type="scientific">Desmophyllum pertusum</name>
    <dbReference type="NCBI Taxonomy" id="174260"/>
    <lineage>
        <taxon>Eukaryota</taxon>
        <taxon>Metazoa</taxon>
        <taxon>Cnidaria</taxon>
        <taxon>Anthozoa</taxon>
        <taxon>Hexacorallia</taxon>
        <taxon>Scleractinia</taxon>
        <taxon>Caryophylliina</taxon>
        <taxon>Caryophylliidae</taxon>
        <taxon>Desmophyllum</taxon>
    </lineage>
</organism>
<name>A0A9W9Y816_9CNID</name>
<sequence length="145" mass="17222">MVVWEGRATRELELLYKFTVFCKWREIAITLRQKVYDDDMEEEIDVFDLQCKEWGFYLRELFGLGLGTGDYGHLTVEHASMLMRNFRSLRHYSNRGFEAAHKLQKQIFSRATNHDGSGEATSLDQILTHHYAEKFLFLRLCFRKC</sequence>
<evidence type="ECO:0000313" key="2">
    <source>
        <dbReference type="Proteomes" id="UP001163046"/>
    </source>
</evidence>
<protein>
    <submittedName>
        <fullName evidence="1">Uncharacterized protein</fullName>
    </submittedName>
</protein>
<accession>A0A9W9Y816</accession>
<reference evidence="1" key="1">
    <citation type="submission" date="2023-01" db="EMBL/GenBank/DDBJ databases">
        <title>Genome assembly of the deep-sea coral Lophelia pertusa.</title>
        <authorList>
            <person name="Herrera S."/>
            <person name="Cordes E."/>
        </authorList>
    </citation>
    <scope>NUCLEOTIDE SEQUENCE</scope>
    <source>
        <strain evidence="1">USNM1676648</strain>
        <tissue evidence="1">Polyp</tissue>
    </source>
</reference>
<gene>
    <name evidence="1" type="ORF">OS493_033195</name>
</gene>
<evidence type="ECO:0000313" key="1">
    <source>
        <dbReference type="EMBL" id="KAJ7322032.1"/>
    </source>
</evidence>
<dbReference type="Proteomes" id="UP001163046">
    <property type="component" value="Unassembled WGS sequence"/>
</dbReference>
<dbReference type="OrthoDB" id="5948481at2759"/>